<dbReference type="Proteomes" id="UP000499080">
    <property type="component" value="Unassembled WGS sequence"/>
</dbReference>
<organism evidence="2 3">
    <name type="scientific">Araneus ventricosus</name>
    <name type="common">Orbweaver spider</name>
    <name type="synonym">Epeira ventricosa</name>
    <dbReference type="NCBI Taxonomy" id="182803"/>
    <lineage>
        <taxon>Eukaryota</taxon>
        <taxon>Metazoa</taxon>
        <taxon>Ecdysozoa</taxon>
        <taxon>Arthropoda</taxon>
        <taxon>Chelicerata</taxon>
        <taxon>Arachnida</taxon>
        <taxon>Araneae</taxon>
        <taxon>Araneomorphae</taxon>
        <taxon>Entelegynae</taxon>
        <taxon>Araneoidea</taxon>
        <taxon>Araneidae</taxon>
        <taxon>Araneus</taxon>
    </lineage>
</organism>
<accession>A0A4Y2FFG0</accession>
<evidence type="ECO:0000256" key="1">
    <source>
        <dbReference type="SAM" id="MobiDB-lite"/>
    </source>
</evidence>
<feature type="compositionally biased region" description="Pro residues" evidence="1">
    <location>
        <begin position="223"/>
        <end position="235"/>
    </location>
</feature>
<evidence type="ECO:0000313" key="2">
    <source>
        <dbReference type="EMBL" id="GBM39009.1"/>
    </source>
</evidence>
<feature type="region of interest" description="Disordered" evidence="1">
    <location>
        <begin position="123"/>
        <end position="283"/>
    </location>
</feature>
<evidence type="ECO:0000313" key="3">
    <source>
        <dbReference type="Proteomes" id="UP000499080"/>
    </source>
</evidence>
<reference evidence="2 3" key="1">
    <citation type="journal article" date="2019" name="Sci. Rep.">
        <title>Orb-weaving spider Araneus ventricosus genome elucidates the spidroin gene catalogue.</title>
        <authorList>
            <person name="Kono N."/>
            <person name="Nakamura H."/>
            <person name="Ohtoshi R."/>
            <person name="Moran D.A.P."/>
            <person name="Shinohara A."/>
            <person name="Yoshida Y."/>
            <person name="Fujiwara M."/>
            <person name="Mori M."/>
            <person name="Tomita M."/>
            <person name="Arakawa K."/>
        </authorList>
    </citation>
    <scope>NUCLEOTIDE SEQUENCE [LARGE SCALE GENOMIC DNA]</scope>
</reference>
<feature type="compositionally biased region" description="Polar residues" evidence="1">
    <location>
        <begin position="271"/>
        <end position="283"/>
    </location>
</feature>
<gene>
    <name evidence="2" type="ORF">AVEN_70190_1</name>
</gene>
<protein>
    <submittedName>
        <fullName evidence="2">Uncharacterized protein</fullName>
    </submittedName>
</protein>
<proteinExistence type="predicted"/>
<sequence length="283" mass="30919">MIFLTIFSRIVRNLKEGEVFAAFIWFSATSFGLVILGEDTSALELEETLPPVDERTPLGPGTPDVPTAGSTAPTLHSHEETGPVIDISTQHYSSEMLRSQNHPVVSDAKRVDYSSVFQDTTNHFQQDSKHHSPGCDDSGVFLEDPVSSSPETQSKSAISRLQNITLHKFSPEEPPQMRQYSAPEGIDSDAERSDDLGLASSSIDSADDLDGDPLPSTLQICPPVIPPRQKPPPVPARKSLPRSGDGQKQIKMSIGEMTSLEVPNYRKPPLSKSSSSGRRFQLR</sequence>
<feature type="region of interest" description="Disordered" evidence="1">
    <location>
        <begin position="51"/>
        <end position="82"/>
    </location>
</feature>
<dbReference type="OrthoDB" id="42382at2759"/>
<name>A0A4Y2FFG0_ARAVE</name>
<dbReference type="AlphaFoldDB" id="A0A4Y2FFG0"/>
<dbReference type="EMBL" id="BGPR01000882">
    <property type="protein sequence ID" value="GBM39009.1"/>
    <property type="molecule type" value="Genomic_DNA"/>
</dbReference>
<comment type="caution">
    <text evidence="2">The sequence shown here is derived from an EMBL/GenBank/DDBJ whole genome shotgun (WGS) entry which is preliminary data.</text>
</comment>
<feature type="compositionally biased region" description="Polar residues" evidence="1">
    <location>
        <begin position="146"/>
        <end position="165"/>
    </location>
</feature>
<keyword evidence="3" id="KW-1185">Reference proteome</keyword>